<protein>
    <submittedName>
        <fullName evidence="3">Oidioi.mRNA.OKI2018_I69.XSR.g15486.t1.cds</fullName>
    </submittedName>
</protein>
<evidence type="ECO:0000256" key="2">
    <source>
        <dbReference type="SAM" id="SignalP"/>
    </source>
</evidence>
<keyword evidence="4" id="KW-1185">Reference proteome</keyword>
<dbReference type="EMBL" id="OU015569">
    <property type="protein sequence ID" value="CAG5098234.1"/>
    <property type="molecule type" value="Genomic_DNA"/>
</dbReference>
<keyword evidence="1" id="KW-1133">Transmembrane helix</keyword>
<keyword evidence="1" id="KW-0472">Membrane</keyword>
<feature type="transmembrane region" description="Helical" evidence="1">
    <location>
        <begin position="40"/>
        <end position="61"/>
    </location>
</feature>
<dbReference type="Proteomes" id="UP001158576">
    <property type="component" value="Chromosome XSR"/>
</dbReference>
<name>A0ABN7SD04_OIKDI</name>
<reference evidence="3 4" key="1">
    <citation type="submission" date="2021-04" db="EMBL/GenBank/DDBJ databases">
        <authorList>
            <person name="Bliznina A."/>
        </authorList>
    </citation>
    <scope>NUCLEOTIDE SEQUENCE [LARGE SCALE GENOMIC DNA]</scope>
</reference>
<keyword evidence="2" id="KW-0732">Signal</keyword>
<proteinExistence type="predicted"/>
<organism evidence="3 4">
    <name type="scientific">Oikopleura dioica</name>
    <name type="common">Tunicate</name>
    <dbReference type="NCBI Taxonomy" id="34765"/>
    <lineage>
        <taxon>Eukaryota</taxon>
        <taxon>Metazoa</taxon>
        <taxon>Chordata</taxon>
        <taxon>Tunicata</taxon>
        <taxon>Appendicularia</taxon>
        <taxon>Copelata</taxon>
        <taxon>Oikopleuridae</taxon>
        <taxon>Oikopleura</taxon>
    </lineage>
</organism>
<accession>A0ABN7SD04</accession>
<feature type="chain" id="PRO_5046648760" evidence="2">
    <location>
        <begin position="18"/>
        <end position="146"/>
    </location>
</feature>
<keyword evidence="1" id="KW-0812">Transmembrane</keyword>
<evidence type="ECO:0000313" key="4">
    <source>
        <dbReference type="Proteomes" id="UP001158576"/>
    </source>
</evidence>
<evidence type="ECO:0000256" key="1">
    <source>
        <dbReference type="SAM" id="Phobius"/>
    </source>
</evidence>
<feature type="signal peptide" evidence="2">
    <location>
        <begin position="1"/>
        <end position="17"/>
    </location>
</feature>
<gene>
    <name evidence="3" type="ORF">OKIOD_LOCUS7044</name>
</gene>
<sequence>MMIQALLLLCLFKSSCFDNPILEVAGSSEILKEALFPISYYIIGGVLAICFFLWLFVGLIYHIKLKNPAKVAASAPKEDPSPIGTVGRNGIYLIPHDEFSQTVTEDFESYSTSKTSEVMRRVREVGHKTPFGDLPPDYSLVLRETL</sequence>
<evidence type="ECO:0000313" key="3">
    <source>
        <dbReference type="EMBL" id="CAG5098234.1"/>
    </source>
</evidence>